<dbReference type="AlphaFoldDB" id="A0A8T2J151"/>
<keyword evidence="4" id="KW-0158">Chromosome</keyword>
<proteinExistence type="predicted"/>
<gene>
    <name evidence="7" type="ORF">GDO86_007491</name>
</gene>
<evidence type="ECO:0000256" key="2">
    <source>
        <dbReference type="ARBA" id="ARBA00004584"/>
    </source>
</evidence>
<organism evidence="7 8">
    <name type="scientific">Hymenochirus boettgeri</name>
    <name type="common">Congo dwarf clawed frog</name>
    <dbReference type="NCBI Taxonomy" id="247094"/>
    <lineage>
        <taxon>Eukaryota</taxon>
        <taxon>Metazoa</taxon>
        <taxon>Chordata</taxon>
        <taxon>Craniata</taxon>
        <taxon>Vertebrata</taxon>
        <taxon>Euteleostomi</taxon>
        <taxon>Amphibia</taxon>
        <taxon>Batrachia</taxon>
        <taxon>Anura</taxon>
        <taxon>Pipoidea</taxon>
        <taxon>Pipidae</taxon>
        <taxon>Pipinae</taxon>
        <taxon>Hymenochirus</taxon>
    </lineage>
</organism>
<dbReference type="GO" id="GO:0000775">
    <property type="term" value="C:chromosome, centromeric region"/>
    <property type="evidence" value="ECO:0007669"/>
    <property type="project" value="UniProtKB-SubCell"/>
</dbReference>
<keyword evidence="8" id="KW-1185">Reference proteome</keyword>
<dbReference type="GO" id="GO:0005634">
    <property type="term" value="C:nucleus"/>
    <property type="evidence" value="ECO:0007669"/>
    <property type="project" value="UniProtKB-SubCell"/>
</dbReference>
<protein>
    <recommendedName>
        <fullName evidence="3">Centromere protein M</fullName>
    </recommendedName>
</protein>
<dbReference type="Proteomes" id="UP000812440">
    <property type="component" value="Chromosome 4"/>
</dbReference>
<dbReference type="PANTHER" id="PTHR34436:SF1">
    <property type="entry name" value="CENTROMERE PROTEIN M"/>
    <property type="match status" value="1"/>
</dbReference>
<dbReference type="Pfam" id="PF11111">
    <property type="entry name" value="CENP-M"/>
    <property type="match status" value="1"/>
</dbReference>
<dbReference type="InterPro" id="IPR020987">
    <property type="entry name" value="Centromere_Cenp-M"/>
</dbReference>
<evidence type="ECO:0000256" key="4">
    <source>
        <dbReference type="ARBA" id="ARBA00022454"/>
    </source>
</evidence>
<comment type="caution">
    <text evidence="7">The sequence shown here is derived from an EMBL/GenBank/DDBJ whole genome shotgun (WGS) entry which is preliminary data.</text>
</comment>
<reference evidence="7" key="1">
    <citation type="thesis" date="2020" institute="ProQuest LLC" country="789 East Eisenhower Parkway, Ann Arbor, MI, USA">
        <title>Comparative Genomics and Chromosome Evolution.</title>
        <authorList>
            <person name="Mudd A.B."/>
        </authorList>
    </citation>
    <scope>NUCLEOTIDE SEQUENCE</scope>
    <source>
        <strain evidence="7">Female2</strain>
        <tissue evidence="7">Blood</tissue>
    </source>
</reference>
<dbReference type="EMBL" id="JAACNH010000007">
    <property type="protein sequence ID" value="KAG8436411.1"/>
    <property type="molecule type" value="Genomic_DNA"/>
</dbReference>
<evidence type="ECO:0000256" key="1">
    <source>
        <dbReference type="ARBA" id="ARBA00004123"/>
    </source>
</evidence>
<dbReference type="InterPro" id="IPR027417">
    <property type="entry name" value="P-loop_NTPase"/>
</dbReference>
<accession>A0A8T2J151</accession>
<keyword evidence="5" id="KW-0539">Nucleus</keyword>
<name>A0A8T2J151_9PIPI</name>
<dbReference type="OrthoDB" id="2386686at2759"/>
<keyword evidence="6" id="KW-0137">Centromere</keyword>
<evidence type="ECO:0000313" key="8">
    <source>
        <dbReference type="Proteomes" id="UP000812440"/>
    </source>
</evidence>
<comment type="subcellular location">
    <subcellularLocation>
        <location evidence="2">Chromosome</location>
        <location evidence="2">Centromere</location>
    </subcellularLocation>
    <subcellularLocation>
        <location evidence="1">Nucleus</location>
    </subcellularLocation>
</comment>
<evidence type="ECO:0000256" key="3">
    <source>
        <dbReference type="ARBA" id="ARBA00016382"/>
    </source>
</evidence>
<sequence>MATVRPYDKMPMLNAAAVLLIGTEESHREQLADAMLKEPKTFEVKIHMAQSLPLPYEREHLRPRFDMVVFLINLHSQLSLTTVLSSLTHLDVNFFLGKVCFLATGGGQMKHCVVDVATVKQLADAHLSMLLLSEFDSEEDVAHTAQRLLQMLRICAGLVPGISALYLGSFMNSTLQTDQF</sequence>
<evidence type="ECO:0000313" key="7">
    <source>
        <dbReference type="EMBL" id="KAG8436411.1"/>
    </source>
</evidence>
<evidence type="ECO:0000256" key="6">
    <source>
        <dbReference type="ARBA" id="ARBA00023328"/>
    </source>
</evidence>
<evidence type="ECO:0000256" key="5">
    <source>
        <dbReference type="ARBA" id="ARBA00023242"/>
    </source>
</evidence>
<dbReference type="Gene3D" id="3.40.50.300">
    <property type="entry name" value="P-loop containing nucleotide triphosphate hydrolases"/>
    <property type="match status" value="1"/>
</dbReference>
<dbReference type="PANTHER" id="PTHR34436">
    <property type="entry name" value="CENTROMERE PROTEIN M"/>
    <property type="match status" value="1"/>
</dbReference>